<evidence type="ECO:0000256" key="5">
    <source>
        <dbReference type="ARBA" id="ARBA00023163"/>
    </source>
</evidence>
<keyword evidence="8" id="KW-0010">Activator</keyword>
<feature type="coiled-coil region" evidence="9">
    <location>
        <begin position="75"/>
        <end position="102"/>
    </location>
</feature>
<dbReference type="Pfam" id="PF10018">
    <property type="entry name" value="Med4"/>
    <property type="match status" value="1"/>
</dbReference>
<comment type="subunit">
    <text evidence="8">Component of the Mediator complex.</text>
</comment>
<dbReference type="GeneID" id="28739997"/>
<keyword evidence="9" id="KW-0175">Coiled coil</keyword>
<organism evidence="11 12">
    <name type="scientific">Cyphellophora attinorum</name>
    <dbReference type="NCBI Taxonomy" id="1664694"/>
    <lineage>
        <taxon>Eukaryota</taxon>
        <taxon>Fungi</taxon>
        <taxon>Dikarya</taxon>
        <taxon>Ascomycota</taxon>
        <taxon>Pezizomycotina</taxon>
        <taxon>Eurotiomycetes</taxon>
        <taxon>Chaetothyriomycetidae</taxon>
        <taxon>Chaetothyriales</taxon>
        <taxon>Cyphellophoraceae</taxon>
        <taxon>Cyphellophora</taxon>
    </lineage>
</organism>
<dbReference type="VEuPathDB" id="FungiDB:AB675_7728"/>
<dbReference type="GO" id="GO:0016592">
    <property type="term" value="C:mediator complex"/>
    <property type="evidence" value="ECO:0007669"/>
    <property type="project" value="InterPro"/>
</dbReference>
<proteinExistence type="inferred from homology"/>
<evidence type="ECO:0000256" key="10">
    <source>
        <dbReference type="SAM" id="MobiDB-lite"/>
    </source>
</evidence>
<feature type="compositionally biased region" description="Acidic residues" evidence="10">
    <location>
        <begin position="111"/>
        <end position="123"/>
    </location>
</feature>
<dbReference type="EMBL" id="LFJN01000012">
    <property type="protein sequence ID" value="KPI40456.1"/>
    <property type="molecule type" value="Genomic_DNA"/>
</dbReference>
<dbReference type="Proteomes" id="UP000038010">
    <property type="component" value="Unassembled WGS sequence"/>
</dbReference>
<evidence type="ECO:0000256" key="1">
    <source>
        <dbReference type="ARBA" id="ARBA00004123"/>
    </source>
</evidence>
<keyword evidence="12" id="KW-1185">Reference proteome</keyword>
<feature type="region of interest" description="Disordered" evidence="10">
    <location>
        <begin position="276"/>
        <end position="334"/>
    </location>
</feature>
<feature type="compositionally biased region" description="Polar residues" evidence="10">
    <location>
        <begin position="171"/>
        <end position="184"/>
    </location>
</feature>
<sequence>MTSNAASFPPNAIGATVLAPLDGISSSLDALVQTLQASNTFAQLPAIAAEISTADDDLTRALDLLKQHQANYARILHLRQQAGDLENNIKDTIRRARQLRADITSIHPSIDDDEALSDDEDDGPPTVDYEQLLQFASRIGKHNSLAKQEAEQEGTRLKLKAHEARRKSEALQASRQQVNGTTAGPENAADQPQPDSAGEQFDLIARQAADLSNEVQRFEASSRLPFPDAALLRRGALGRLDLVREADDGDPDGAVEREVERMVRETEDVAAVVAAAPIVRAVERPKQEREQQPNVSGPSQASTSRPVAPQAPPKPKTKVNLDFPGADSDEEDDD</sequence>
<feature type="compositionally biased region" description="Basic and acidic residues" evidence="10">
    <location>
        <begin position="281"/>
        <end position="291"/>
    </location>
</feature>
<comment type="function">
    <text evidence="8">Component of the Mediator complex, a coactivator involved in the regulated transcription of nearly all RNA polymerase II-dependent genes. Mediator functions as a bridge to convey information from gene-specific regulatory proteins to the basal RNA polymerase II transcription machinery. Mediator is recruited to promoters by direct interactions with regulatory proteins and serves as a scaffold for the assembly of a functional preinitiation complex with RNA polymerase II and the general transcription factors.</text>
</comment>
<evidence type="ECO:0000313" key="11">
    <source>
        <dbReference type="EMBL" id="KPI40456.1"/>
    </source>
</evidence>
<evidence type="ECO:0000256" key="6">
    <source>
        <dbReference type="ARBA" id="ARBA00023242"/>
    </source>
</evidence>
<reference evidence="11 12" key="1">
    <citation type="submission" date="2015-06" db="EMBL/GenBank/DDBJ databases">
        <title>Draft genome of the ant-associated black yeast Phialophora attae CBS 131958.</title>
        <authorList>
            <person name="Moreno L.F."/>
            <person name="Stielow B.J."/>
            <person name="de Hoog S."/>
            <person name="Vicente V.A."/>
            <person name="Weiss V.A."/>
            <person name="de Vries M."/>
            <person name="Cruz L.M."/>
            <person name="Souza E.M."/>
        </authorList>
    </citation>
    <scope>NUCLEOTIDE SEQUENCE [LARGE SCALE GENOMIC DNA]</scope>
    <source>
        <strain evidence="11 12">CBS 131958</strain>
    </source>
</reference>
<feature type="region of interest" description="Disordered" evidence="10">
    <location>
        <begin position="143"/>
        <end position="197"/>
    </location>
</feature>
<evidence type="ECO:0000256" key="4">
    <source>
        <dbReference type="ARBA" id="ARBA00023015"/>
    </source>
</evidence>
<feature type="region of interest" description="Disordered" evidence="10">
    <location>
        <begin position="104"/>
        <end position="127"/>
    </location>
</feature>
<protein>
    <recommendedName>
        <fullName evidence="3 8">Mediator of RNA polymerase II transcription subunit 4</fullName>
    </recommendedName>
    <alternativeName>
        <fullName evidence="7 8">Mediator complex subunit 4</fullName>
    </alternativeName>
</protein>
<comment type="caution">
    <text evidence="11">The sequence shown here is derived from an EMBL/GenBank/DDBJ whole genome shotgun (WGS) entry which is preliminary data.</text>
</comment>
<name>A0A0N1HQV2_9EURO</name>
<dbReference type="OrthoDB" id="1929813at2759"/>
<keyword evidence="4 8" id="KW-0805">Transcription regulation</keyword>
<keyword evidence="6 8" id="KW-0539">Nucleus</keyword>
<comment type="subcellular location">
    <subcellularLocation>
        <location evidence="1 8">Nucleus</location>
    </subcellularLocation>
</comment>
<dbReference type="STRING" id="1664694.A0A0N1HQV2"/>
<keyword evidence="5 8" id="KW-0804">Transcription</keyword>
<dbReference type="GO" id="GO:0003712">
    <property type="term" value="F:transcription coregulator activity"/>
    <property type="evidence" value="ECO:0007669"/>
    <property type="project" value="InterPro"/>
</dbReference>
<comment type="similarity">
    <text evidence="2 8">Belongs to the Mediator complex subunit 4 family.</text>
</comment>
<evidence type="ECO:0000256" key="7">
    <source>
        <dbReference type="ARBA" id="ARBA00031257"/>
    </source>
</evidence>
<dbReference type="RefSeq" id="XP_018000419.1">
    <property type="nucleotide sequence ID" value="XM_018148117.1"/>
</dbReference>
<accession>A0A0N1HQV2</accession>
<dbReference type="GO" id="GO:0006357">
    <property type="term" value="P:regulation of transcription by RNA polymerase II"/>
    <property type="evidence" value="ECO:0007669"/>
    <property type="project" value="InterPro"/>
</dbReference>
<gene>
    <name evidence="8" type="primary">MED4</name>
    <name evidence="11" type="ORF">AB675_7728</name>
</gene>
<evidence type="ECO:0000313" key="12">
    <source>
        <dbReference type="Proteomes" id="UP000038010"/>
    </source>
</evidence>
<dbReference type="InterPro" id="IPR019258">
    <property type="entry name" value="Mediator_Med4"/>
</dbReference>
<dbReference type="AlphaFoldDB" id="A0A0N1HQV2"/>
<evidence type="ECO:0000256" key="9">
    <source>
        <dbReference type="SAM" id="Coils"/>
    </source>
</evidence>
<evidence type="ECO:0000256" key="8">
    <source>
        <dbReference type="RuleBase" id="RU364141"/>
    </source>
</evidence>
<evidence type="ECO:0000256" key="3">
    <source>
        <dbReference type="ARBA" id="ARBA00020629"/>
    </source>
</evidence>
<feature type="compositionally biased region" description="Basic and acidic residues" evidence="10">
    <location>
        <begin position="148"/>
        <end position="169"/>
    </location>
</feature>
<evidence type="ECO:0000256" key="2">
    <source>
        <dbReference type="ARBA" id="ARBA00009626"/>
    </source>
</evidence>
<feature type="compositionally biased region" description="Polar residues" evidence="10">
    <location>
        <begin position="292"/>
        <end position="305"/>
    </location>
</feature>